<accession>A0A0F6QZ46</accession>
<keyword evidence="2" id="KW-1185">Reference proteome</keyword>
<protein>
    <submittedName>
        <fullName evidence="1">Uncharacterized protein</fullName>
    </submittedName>
</protein>
<organism evidence="1 2">
    <name type="scientific">Corynebacterium camporealensis</name>
    <dbReference type="NCBI Taxonomy" id="161896"/>
    <lineage>
        <taxon>Bacteria</taxon>
        <taxon>Bacillati</taxon>
        <taxon>Actinomycetota</taxon>
        <taxon>Actinomycetes</taxon>
        <taxon>Mycobacteriales</taxon>
        <taxon>Corynebacteriaceae</taxon>
        <taxon>Corynebacterium</taxon>
    </lineage>
</organism>
<dbReference type="KEGG" id="ccj:UL81_08415"/>
<dbReference type="Proteomes" id="UP000033566">
    <property type="component" value="Chromosome"/>
</dbReference>
<dbReference type="HOGENOM" id="CLU_192798_0_0_11"/>
<evidence type="ECO:0000313" key="2">
    <source>
        <dbReference type="Proteomes" id="UP000033566"/>
    </source>
</evidence>
<dbReference type="PATRIC" id="fig|161896.4.peg.1645"/>
<gene>
    <name evidence="1" type="ORF">UL81_08415</name>
</gene>
<evidence type="ECO:0000313" key="1">
    <source>
        <dbReference type="EMBL" id="AKE39633.1"/>
    </source>
</evidence>
<reference evidence="1 2" key="1">
    <citation type="journal article" date="2015" name="Genome Announc.">
        <title>Complete Genome Sequence of Corynebacterium camporealensis DSM 44610, Isolated from the Milk of a Manchega Sheep with Subclinical Mastitis.</title>
        <authorList>
            <person name="Ruckert C."/>
            <person name="Albersmeier A."/>
            <person name="Winkler A."/>
            <person name="Tauch A."/>
        </authorList>
    </citation>
    <scope>NUCLEOTIDE SEQUENCE [LARGE SCALE GENOMIC DNA]</scope>
    <source>
        <strain evidence="1 2">DSM 44610</strain>
    </source>
</reference>
<sequence>MPNKKTPAARILITQPLQSRSEFFHALGAVRDKSVCRAPHNLDDLADFLREHEVASIVVSQWKLPEPEGEEIAQVFTDAGVRLLR</sequence>
<dbReference type="AlphaFoldDB" id="A0A0F6QZ46"/>
<dbReference type="OrthoDB" id="4414764at2"/>
<dbReference type="STRING" id="161896.UL81_08415"/>
<name>A0A0F6QZ46_9CORY</name>
<dbReference type="RefSeq" id="WP_035105395.1">
    <property type="nucleotide sequence ID" value="NZ_CP011311.1"/>
</dbReference>
<dbReference type="EMBL" id="CP011311">
    <property type="protein sequence ID" value="AKE39633.1"/>
    <property type="molecule type" value="Genomic_DNA"/>
</dbReference>
<proteinExistence type="predicted"/>